<dbReference type="InterPro" id="IPR000519">
    <property type="entry name" value="P_trefoil_dom"/>
</dbReference>
<dbReference type="Pfam" id="PF20519">
    <property type="entry name" value="Polycystin_dom"/>
    <property type="match status" value="1"/>
</dbReference>
<sequence>MFYNISVFALIMFIISATSTQLRQEGGGSEASDEGGAGSRSESAVWCLEAGNCTCLFEKSHVTVICTSAGDRLDDITSKLPKTTTHLILRNNEISSLLPLIALKGNKDLQVLDLRDNLITTPGSIQLELVLGRLSRVLLDNNPLECDCGITPSLWKAEVTGTCAHPAHLRGVEVSTLHAEDFKCTESCARLFTLGRRLTGFYNIQKSDIAPLPTNQSYIRVWCEMDGPNGGWILLQDRANATFNFYRNWVSYENGFGKPGIGYWLGNIYMHSITLKRKHLLRIELPGYYDELQSEFDNFHVFGPSTGYVLQVGNYRGGLGNILNYANNSAFSTWDRDNDKAEGSCAKLNLGAWWYRKDCYYFDINSMLDYFRIKMIAKEVFEDSCASEKVLGRIECGWPTITKQQCLARQCCYDNNIRDHNAFDGRVKCFVKPHLVFYERIGCFFVESKRLLEQQDPPLEIAKACSFEASSRGLKYFAVRKGIECLGDKNLPSVLPQLKALNGCLGGRGGQNVSDVYRLTIFVSRPTGLKTNNVTLTSIRVEWNPVPERFILGYRIFVPNISFNETLPWNKTSVNVAGLRSNTKYIIKVLPVHGLTDEEHPTGNAASIVVSTEREPVPLRAPDFVFAESLNSTSLVVKWSHLLKEHFRGRPIGYHITFFPANLESDFSSVKVNLTSNSTVLSNLSAYTMYVINVSAVSPGGLGPANTAKARTNAAAPLQGPEVVVARNSSSTSIVVRWSHLPENIFRGQPIGCSIAYHPVNLESNFSVLSVNYPTNTTTLTNLTVYTTYVINVSAVSSGGIGPASTAKARTDAEVWEFTMYMYCYCELLLTSKWLNECFTSSLRNMSWGFVGLRRHSRFILEDLWRYVKTTQKQTFLVKSFHEGSDNLSNLLIFLLAPSRSPDVVSAHKSGSKSFRIKWAHVPETHFRGQPMGYIISYCPLYSENDVNQVRVIYPTNTTALTNLTVYTMYVINVSALSSGGIGPANTVKARTGAKAPLRAPDLVTAFNSSSTSLVVKWSHLLDGDFQGKPIGYNITYYAAETEGDNNVVNVNYTTNITALSNLTVYTMYVINVSAVSSGGTGPANSVKARTGAKGTHVLKLLHLYNSPPCYFYFPVPFVAPSQVMVTAQSSTSLYVSWTAVPEEHRHGKIHMHKIYISLATQPSKYINSYFAFNPVEYNISDLRVYTLYVIRLSAVNEAGEGPKSRAVTARTLEGVPSAPPMNLSLVHSDSWSIVVEWKPVPVGYENGIIKGYRLVYRVNDSENTVSMTDDSMYSENIAVLHGLEFDTLYSIRVAAFTNAGSGNFSEPIEVRTKMFDPCDEFFCLNGGTCILTPESYLNASKPCLCHQKFFGRLCDTYVAVPSCRSPTVELPSLSSNVTSPLTVRRANQFVISSKVSLDCELLYETIFNWEVYDLHSQSREHPFLSRYGGTSEFLIKRGKLPVGIYLVRLTVKMAGTQVFGLSEGYIRVIENPLVAHISGGTKVERGFNKTLVFNASLSRDPDSFNPPYGLHFTWICRNSSQKFSDDLLEIPVALPRPSAANLDRGGCFGTGAGNIGGNHSIFKIDSGYMTENSSYFITVVVEKHPRRAYFTQEVVISPGDPPVVEIRCEDNCDLKMNPSRRLALERLCEELDCRRGLSYQWTLFEADVANESKWIRVSDLQEKIRTRLTSPRVVLNPGVLKSNMIYKFVLTAQRRGGHAGYSEYQFATYSSPTEGKCDVTPLSGRTLETTFTFTCSGWAYPDRPLQYSFIYFIDDVFPNVVYKGMERSIKTTLPAGQQIKNFTIDFRVRVADMFGAFTEVRIPVQVLQLQLNAERLVDRAAQLTTGNQSQLNKLLQSGDLSQAVQLAKAAIVAVDVDEKIPQNKLKEKKKGVKSSIVKQLSAVQVETAERIQQISKVIAEAVSVVGEVTAEAQRAAADALQSMTTVLKEESSAGKSFEALLDGARSLAAGLGGMLKVSSYWAREYEMRDTHQVDSANVHRRRKSLHSLDPAVQQRSKQDAAAELLQGRNESRERALGLLQSLDNVGKTILFRTIVGEKPRELSSQPVSLLIFREEPHLLPGSVLSNQDYSFALPSDSNLFGNSTLFVDSQMITASFVSYSWHPSAARLTSGVFSLEFKNSYGHLSNVTELTTPMTIKLRNNYNLINTSRSYSVGTRKTVFHKINITHLGITLILRVRPENSKTELFVTLKFGKRPSANNSDMNVTVPNFSTCAQTSFGYVNCSTDPYKVLVDSKLIKKTGIYFIGLQIKSKSPSRKRRCIGQGRSKRACVPYKEVPAADDTKAGQSPHNRIFRKGDENYTIQVMPAACLYWNTAMSKWTFDECKVAETTTMDMIHCHCHHLTAFGGELFVAPNPIDFDKVFVELKCIPETGNVAVIITVSCVFGLYLILILWVRKADRKDALKIGDKLFLGSLSPWCCRYEIEISTGIWFDSGTSAKVYLVLEGEMESSRPYHLKSNSFIPFARGSLVCFTLSVPSNVGTLRRVRVWHDNSGESPSWYLNTIKIYDAFSQELKTFTCHKWLAVEKGDGLIDRTLAADSTAGKRKNFWESCRNTVAGKLGDGHLWFSVATRAPSRRFTRVQRLSCCLSLLLTTMLASAMFYQFVPGHVQQQRTFRLGPLVLNLRQLIIALESIVVVLPVNLIIVGIFSHVATNVDTPGQLQERYKVRERFSIHKVTEKHRYRRGLRMTLPYCFVYLAWFLCFISSAASATFIILYSLHWSRETSEEWLISIVMSLFVEIFVLEPVKIVVVALFLSFFCQSDADELAQTPRTVVHFDEVTFADGQKEDENDEKIASPKPLSKKELHRARIYRMRELRMYKAIQKIVCYFLYLLILMIMCYGGRSQYSYSLKFSLEQKFGEVNEILTLENMWQWLQDVLLPGIYQDGEDLAFSNFTTFTGEGDVVLVGMPRLRQLRVKKDSCHVVKEAKSLFNSCIASYSLEAEDKTDLYRPGWLPLLSSLNSSTETLNKVCPKPWRYSTAEQTKSFPFWGRLYPLYSQGGYLAELGYDRKSATKVISELNMLNWFDKYTSTVLIEFVIFNPHVSLFSAVWIPVEFSPSGYVASGHMIHPLHMYNIGAGYSVAHLVCQILFMLFIVYFVFKETKEMIQQPNHYFRRFLNWIELAQIFTAISFAVVHIFKEVELSVHSTKLHENVFQFISFDRIVLLDDMETAFLALLMFFNTLKLLYLLRFNTHVKRLSDVTKACFLELVNCSIGFYVFMFAFTHFGFIQFGREVEEYSSLSSAFRSLLIQGVLSDGAEYLQDGHDVIGPTFFIVFNICLQVIWVNIFISILIYNYRTVTQFSRGRLSFEKFMIRKIKEILHCIGDGKPPHNGPGNNRKKRVHWENENDSVELGNNNDDIGGSERANGKTRGPPLKELDKCVTLMSLKFNDLYIDEFIEDIEDIELLNRWADARASRRNVSENRRAGTPSDEAVQALETHRMNKHVKRG</sequence>
<dbReference type="SUPFAM" id="SSF57196">
    <property type="entry name" value="EGF/Laminin"/>
    <property type="match status" value="1"/>
</dbReference>
<keyword evidence="9 15" id="KW-1133">Transmembrane helix</keyword>
<dbReference type="PANTHER" id="PTHR10877">
    <property type="entry name" value="POLYCYSTIN FAMILY MEMBER"/>
    <property type="match status" value="1"/>
</dbReference>
<dbReference type="InterPro" id="IPR046791">
    <property type="entry name" value="Polycystin_dom"/>
</dbReference>
<dbReference type="PROSITE" id="PS50853">
    <property type="entry name" value="FN3"/>
    <property type="match status" value="7"/>
</dbReference>
<dbReference type="CDD" id="cd00054">
    <property type="entry name" value="EGF_CA"/>
    <property type="match status" value="1"/>
</dbReference>
<feature type="domain" description="Fibronectin type-III" evidence="19">
    <location>
        <begin position="720"/>
        <end position="815"/>
    </location>
</feature>
<evidence type="ECO:0000256" key="16">
    <source>
        <dbReference type="SAM" id="SignalP"/>
    </source>
</evidence>
<comment type="similarity">
    <text evidence="3">Belongs to the polycystin family.</text>
</comment>
<feature type="chain" id="PRO_5043617149" evidence="16">
    <location>
        <begin position="21"/>
        <end position="3447"/>
    </location>
</feature>
<dbReference type="InterPro" id="IPR001024">
    <property type="entry name" value="PLAT/LH2_dom"/>
</dbReference>
<dbReference type="SMART" id="SM00186">
    <property type="entry name" value="FBG"/>
    <property type="match status" value="1"/>
</dbReference>
<dbReference type="InterPro" id="IPR032675">
    <property type="entry name" value="LRR_dom_sf"/>
</dbReference>
<dbReference type="SMART" id="SM00303">
    <property type="entry name" value="GPS"/>
    <property type="match status" value="1"/>
</dbReference>
<evidence type="ECO:0000259" key="18">
    <source>
        <dbReference type="PROSITE" id="PS50095"/>
    </source>
</evidence>
<dbReference type="InterPro" id="IPR000742">
    <property type="entry name" value="EGF"/>
</dbReference>
<evidence type="ECO:0000256" key="1">
    <source>
        <dbReference type="ARBA" id="ARBA00004141"/>
    </source>
</evidence>
<dbReference type="Gene3D" id="3.80.10.10">
    <property type="entry name" value="Ribonuclease Inhibitor"/>
    <property type="match status" value="1"/>
</dbReference>
<dbReference type="GO" id="GO:0005262">
    <property type="term" value="F:calcium channel activity"/>
    <property type="evidence" value="ECO:0007669"/>
    <property type="project" value="TreeGrafter"/>
</dbReference>
<dbReference type="CDD" id="cd00111">
    <property type="entry name" value="Trefoil"/>
    <property type="match status" value="1"/>
</dbReference>
<feature type="transmembrane region" description="Helical" evidence="15">
    <location>
        <begin position="2374"/>
        <end position="2394"/>
    </location>
</feature>
<evidence type="ECO:0000313" key="24">
    <source>
        <dbReference type="Proteomes" id="UP001159428"/>
    </source>
</evidence>
<evidence type="ECO:0000259" key="21">
    <source>
        <dbReference type="PROSITE" id="PS51406"/>
    </source>
</evidence>
<keyword evidence="11 12" id="KW-1015">Disulfide bond</keyword>
<evidence type="ECO:0000259" key="19">
    <source>
        <dbReference type="PROSITE" id="PS50853"/>
    </source>
</evidence>
<dbReference type="Pfam" id="PF01825">
    <property type="entry name" value="GPS"/>
    <property type="match status" value="1"/>
</dbReference>
<dbReference type="InterPro" id="IPR013122">
    <property type="entry name" value="PKD1_2_channel"/>
</dbReference>
<evidence type="ECO:0000256" key="8">
    <source>
        <dbReference type="ARBA" id="ARBA00022729"/>
    </source>
</evidence>
<dbReference type="PROSITE" id="PS50026">
    <property type="entry name" value="EGF_3"/>
    <property type="match status" value="1"/>
</dbReference>
<evidence type="ECO:0000259" key="17">
    <source>
        <dbReference type="PROSITE" id="PS50026"/>
    </source>
</evidence>
<evidence type="ECO:0000256" key="6">
    <source>
        <dbReference type="ARBA" id="ARBA00022536"/>
    </source>
</evidence>
<dbReference type="InterPro" id="IPR014716">
    <property type="entry name" value="Fibrinogen_a/b/g_C_1"/>
</dbReference>
<dbReference type="InterPro" id="IPR002181">
    <property type="entry name" value="Fibrinogen_a/b/g_C_dom"/>
</dbReference>
<comment type="similarity">
    <text evidence="4">Belongs to the tenascin family.</text>
</comment>
<dbReference type="InterPro" id="IPR036116">
    <property type="entry name" value="FN3_sf"/>
</dbReference>
<feature type="domain" description="Fibronectin type-III" evidence="19">
    <location>
        <begin position="1220"/>
        <end position="1316"/>
    </location>
</feature>
<dbReference type="Gene3D" id="2.60.40.10">
    <property type="entry name" value="Immunoglobulins"/>
    <property type="match status" value="7"/>
</dbReference>
<dbReference type="InterPro" id="IPR002859">
    <property type="entry name" value="PKD/REJ-like"/>
</dbReference>
<comment type="subcellular location">
    <subcellularLocation>
        <location evidence="1">Membrane</location>
        <topology evidence="1">Multi-pass membrane protein</topology>
    </subcellularLocation>
    <subcellularLocation>
        <location evidence="2">Secreted</location>
        <location evidence="2">Extracellular space</location>
        <location evidence="2">Extracellular matrix</location>
    </subcellularLocation>
</comment>
<feature type="domain" description="Fibronectin type-III" evidence="19">
    <location>
        <begin position="1000"/>
        <end position="1096"/>
    </location>
</feature>
<keyword evidence="8 16" id="KW-0732">Signal</keyword>
<dbReference type="PANTHER" id="PTHR10877:SF150">
    <property type="entry name" value="REJ DOMAIN-CONTAINING PROTEIN"/>
    <property type="match status" value="1"/>
</dbReference>
<feature type="domain" description="Fibrinogen C-terminal" evidence="21">
    <location>
        <begin position="179"/>
        <end position="359"/>
    </location>
</feature>
<dbReference type="SUPFAM" id="SSF49265">
    <property type="entry name" value="Fibronectin type III"/>
    <property type="match status" value="4"/>
</dbReference>
<dbReference type="InterPro" id="IPR000203">
    <property type="entry name" value="GPS"/>
</dbReference>
<dbReference type="GO" id="GO:0016020">
    <property type="term" value="C:membrane"/>
    <property type="evidence" value="ECO:0007669"/>
    <property type="project" value="UniProtKB-SubCell"/>
</dbReference>
<feature type="disulfide bond" evidence="13">
    <location>
        <begin position="396"/>
        <end position="411"/>
    </location>
</feature>
<dbReference type="InterPro" id="IPR036392">
    <property type="entry name" value="PLAT/LH2_dom_sf"/>
</dbReference>
<evidence type="ECO:0000256" key="7">
    <source>
        <dbReference type="ARBA" id="ARBA00022692"/>
    </source>
</evidence>
<evidence type="ECO:0000313" key="23">
    <source>
        <dbReference type="EMBL" id="CAH3033875.1"/>
    </source>
</evidence>
<dbReference type="GO" id="GO:0050982">
    <property type="term" value="P:detection of mechanical stimulus"/>
    <property type="evidence" value="ECO:0007669"/>
    <property type="project" value="TreeGrafter"/>
</dbReference>
<feature type="domain" description="EGF-like" evidence="17">
    <location>
        <begin position="1315"/>
        <end position="1356"/>
    </location>
</feature>
<feature type="region of interest" description="Disordered" evidence="14">
    <location>
        <begin position="3414"/>
        <end position="3447"/>
    </location>
</feature>
<dbReference type="Gene3D" id="2.60.60.20">
    <property type="entry name" value="PLAT/LH2 domain"/>
    <property type="match status" value="1"/>
</dbReference>
<dbReference type="PROSITE" id="PS50095">
    <property type="entry name" value="PLAT"/>
    <property type="match status" value="1"/>
</dbReference>
<dbReference type="FunFam" id="2.60.40.10:FF:000551">
    <property type="entry name" value="Protogenin A"/>
    <property type="match status" value="1"/>
</dbReference>
<organism evidence="23 24">
    <name type="scientific">Pocillopora meandrina</name>
    <dbReference type="NCBI Taxonomy" id="46732"/>
    <lineage>
        <taxon>Eukaryota</taxon>
        <taxon>Metazoa</taxon>
        <taxon>Cnidaria</taxon>
        <taxon>Anthozoa</taxon>
        <taxon>Hexacorallia</taxon>
        <taxon>Scleractinia</taxon>
        <taxon>Astrocoeniina</taxon>
        <taxon>Pocilloporidae</taxon>
        <taxon>Pocillopora</taxon>
    </lineage>
</organism>
<feature type="transmembrane region" description="Helical" evidence="15">
    <location>
        <begin position="3270"/>
        <end position="3294"/>
    </location>
</feature>
<dbReference type="InterPro" id="IPR044913">
    <property type="entry name" value="P_trefoil_dom_sf"/>
</dbReference>
<dbReference type="Gene3D" id="4.10.110.10">
    <property type="entry name" value="Spasmolytic Protein, domain 1"/>
    <property type="match status" value="1"/>
</dbReference>
<keyword evidence="7 15" id="KW-0812">Transmembrane</keyword>
<gene>
    <name evidence="23" type="ORF">PMEA_00010347</name>
</gene>
<protein>
    <submittedName>
        <fullName evidence="23">Uncharacterized protein</fullName>
    </submittedName>
</protein>
<evidence type="ECO:0000256" key="5">
    <source>
        <dbReference type="ARBA" id="ARBA00022530"/>
    </source>
</evidence>
<dbReference type="Pfam" id="PF00041">
    <property type="entry name" value="fn3"/>
    <property type="match status" value="7"/>
</dbReference>
<dbReference type="SMART" id="SM00308">
    <property type="entry name" value="LH2"/>
    <property type="match status" value="1"/>
</dbReference>
<dbReference type="Gene3D" id="2.60.220.50">
    <property type="match status" value="1"/>
</dbReference>
<dbReference type="SUPFAM" id="SSF57492">
    <property type="entry name" value="Trefoil"/>
    <property type="match status" value="1"/>
</dbReference>
<feature type="domain" description="Fibronectin type-III" evidence="19">
    <location>
        <begin position="901"/>
        <end position="997"/>
    </location>
</feature>
<evidence type="ECO:0000256" key="9">
    <source>
        <dbReference type="ARBA" id="ARBA00022989"/>
    </source>
</evidence>
<evidence type="ECO:0000256" key="11">
    <source>
        <dbReference type="ARBA" id="ARBA00023157"/>
    </source>
</evidence>
<dbReference type="SMART" id="SM00018">
    <property type="entry name" value="PD"/>
    <property type="match status" value="1"/>
</dbReference>
<feature type="transmembrane region" description="Helical" evidence="15">
    <location>
        <begin position="2688"/>
        <end position="2715"/>
    </location>
</feature>
<dbReference type="Pfam" id="PF08016">
    <property type="entry name" value="PKD_channel"/>
    <property type="match status" value="1"/>
</dbReference>
<feature type="transmembrane region" description="Helical" evidence="15">
    <location>
        <begin position="2583"/>
        <end position="2603"/>
    </location>
</feature>
<dbReference type="InterPro" id="IPR014010">
    <property type="entry name" value="REJ_dom"/>
</dbReference>
<feature type="transmembrane region" description="Helical" evidence="15">
    <location>
        <begin position="3076"/>
        <end position="3098"/>
    </location>
</feature>
<dbReference type="InterPro" id="IPR046338">
    <property type="entry name" value="GAIN_dom_sf"/>
</dbReference>
<feature type="domain" description="REJ" evidence="20">
    <location>
        <begin position="1364"/>
        <end position="2101"/>
    </location>
</feature>
<keyword evidence="24" id="KW-1185">Reference proteome</keyword>
<feature type="domain" description="P-type" evidence="22">
    <location>
        <begin position="383"/>
        <end position="433"/>
    </location>
</feature>
<dbReference type="SUPFAM" id="SSF56496">
    <property type="entry name" value="Fibrinogen C-terminal domain-like"/>
    <property type="match status" value="1"/>
</dbReference>
<keyword evidence="5" id="KW-0964">Secreted</keyword>
<feature type="transmembrane region" description="Helical" evidence="15">
    <location>
        <begin position="3169"/>
        <end position="3187"/>
    </location>
</feature>
<dbReference type="SUPFAM" id="SSF49723">
    <property type="entry name" value="Lipase/lipooxygenase domain (PLAT/LH2 domain)"/>
    <property type="match status" value="1"/>
</dbReference>
<evidence type="ECO:0000256" key="13">
    <source>
        <dbReference type="PROSITE-ProRule" id="PRU00779"/>
    </source>
</evidence>
<dbReference type="Gene3D" id="3.90.215.10">
    <property type="entry name" value="Gamma Fibrinogen, chain A, domain 1"/>
    <property type="match status" value="1"/>
</dbReference>
<feature type="domain" description="Fibronectin type-III" evidence="19">
    <location>
        <begin position="621"/>
        <end position="717"/>
    </location>
</feature>
<feature type="transmembrane region" description="Helical" evidence="15">
    <location>
        <begin position="2727"/>
        <end position="2757"/>
    </location>
</feature>
<feature type="disulfide bond" evidence="12">
    <location>
        <begin position="1346"/>
        <end position="1355"/>
    </location>
</feature>
<dbReference type="InterPro" id="IPR003961">
    <property type="entry name" value="FN3_dom"/>
</dbReference>
<evidence type="ECO:0000256" key="15">
    <source>
        <dbReference type="SAM" id="Phobius"/>
    </source>
</evidence>
<feature type="domain" description="PLAT" evidence="18">
    <location>
        <begin position="2419"/>
        <end position="2536"/>
    </location>
</feature>
<keyword evidence="5" id="KW-0272">Extracellular matrix</keyword>
<dbReference type="PROSITE" id="PS51111">
    <property type="entry name" value="REJ"/>
    <property type="match status" value="1"/>
</dbReference>
<dbReference type="InterPro" id="IPR013783">
    <property type="entry name" value="Ig-like_fold"/>
</dbReference>
<dbReference type="InterPro" id="IPR051223">
    <property type="entry name" value="Polycystin"/>
</dbReference>
<dbReference type="PROSITE" id="PS00022">
    <property type="entry name" value="EGF_1"/>
    <property type="match status" value="1"/>
</dbReference>
<feature type="transmembrane region" description="Helical" evidence="15">
    <location>
        <begin position="2623"/>
        <end position="2647"/>
    </location>
</feature>
<dbReference type="Pfam" id="PF01477">
    <property type="entry name" value="PLAT"/>
    <property type="match status" value="1"/>
</dbReference>
<accession>A0AAU9VR89</accession>
<dbReference type="Gene3D" id="2.10.25.10">
    <property type="entry name" value="Laminin"/>
    <property type="match status" value="1"/>
</dbReference>
<dbReference type="SUPFAM" id="SSF52058">
    <property type="entry name" value="L domain-like"/>
    <property type="match status" value="1"/>
</dbReference>
<comment type="caution">
    <text evidence="12">Lacks conserved residue(s) required for the propagation of feature annotation.</text>
</comment>
<feature type="compositionally biased region" description="Basic and acidic residues" evidence="14">
    <location>
        <begin position="3414"/>
        <end position="3423"/>
    </location>
</feature>
<evidence type="ECO:0000259" key="20">
    <source>
        <dbReference type="PROSITE" id="PS51111"/>
    </source>
</evidence>
<dbReference type="Pfam" id="PF00147">
    <property type="entry name" value="Fibrinogen_C"/>
    <property type="match status" value="1"/>
</dbReference>
<feature type="domain" description="Fibronectin type-III" evidence="19">
    <location>
        <begin position="525"/>
        <end position="616"/>
    </location>
</feature>
<dbReference type="Proteomes" id="UP001159428">
    <property type="component" value="Unassembled WGS sequence"/>
</dbReference>
<reference evidence="23 24" key="1">
    <citation type="submission" date="2022-05" db="EMBL/GenBank/DDBJ databases">
        <authorList>
            <consortium name="Genoscope - CEA"/>
            <person name="William W."/>
        </authorList>
    </citation>
    <scope>NUCLEOTIDE SEQUENCE [LARGE SCALE GENOMIC DNA]</scope>
</reference>
<name>A0AAU9VR89_9CNID</name>
<comment type="caution">
    <text evidence="23">The sequence shown here is derived from an EMBL/GenBank/DDBJ whole genome shotgun (WGS) entry which is preliminary data.</text>
</comment>
<dbReference type="InterPro" id="IPR036056">
    <property type="entry name" value="Fibrinogen-like_C"/>
</dbReference>
<evidence type="ECO:0000256" key="12">
    <source>
        <dbReference type="PROSITE-ProRule" id="PRU00076"/>
    </source>
</evidence>
<evidence type="ECO:0000259" key="22">
    <source>
        <dbReference type="PROSITE" id="PS51448"/>
    </source>
</evidence>
<dbReference type="Pfam" id="PF02010">
    <property type="entry name" value="REJ"/>
    <property type="match status" value="1"/>
</dbReference>
<feature type="signal peptide" evidence="16">
    <location>
        <begin position="1"/>
        <end position="20"/>
    </location>
</feature>
<dbReference type="CDD" id="cd00063">
    <property type="entry name" value="FN3"/>
    <property type="match status" value="7"/>
</dbReference>
<dbReference type="EMBL" id="CALNXJ010000002">
    <property type="protein sequence ID" value="CAH3033875.1"/>
    <property type="molecule type" value="Genomic_DNA"/>
</dbReference>
<proteinExistence type="inferred from homology"/>
<evidence type="ECO:0000256" key="2">
    <source>
        <dbReference type="ARBA" id="ARBA00004498"/>
    </source>
</evidence>
<feature type="domain" description="Fibronectin type-III" evidence="19">
    <location>
        <begin position="1120"/>
        <end position="1215"/>
    </location>
</feature>
<feature type="transmembrane region" description="Helical" evidence="15">
    <location>
        <begin position="3207"/>
        <end position="3229"/>
    </location>
</feature>
<keyword evidence="10 15" id="KW-0472">Membrane</keyword>
<feature type="transmembrane region" description="Helical" evidence="15">
    <location>
        <begin position="2820"/>
        <end position="2842"/>
    </location>
</feature>
<evidence type="ECO:0000256" key="14">
    <source>
        <dbReference type="SAM" id="MobiDB-lite"/>
    </source>
</evidence>
<keyword evidence="6 12" id="KW-0245">EGF-like domain</keyword>
<feature type="region of interest" description="Disordered" evidence="14">
    <location>
        <begin position="3345"/>
        <end position="3370"/>
    </location>
</feature>
<feature type="transmembrane region" description="Helical" evidence="15">
    <location>
        <begin position="3118"/>
        <end position="3136"/>
    </location>
</feature>
<dbReference type="PROSITE" id="PS51406">
    <property type="entry name" value="FIBRINOGEN_C_2"/>
    <property type="match status" value="1"/>
</dbReference>
<evidence type="ECO:0000256" key="3">
    <source>
        <dbReference type="ARBA" id="ARBA00007200"/>
    </source>
</evidence>
<dbReference type="Pfam" id="PF00088">
    <property type="entry name" value="Trefoil"/>
    <property type="match status" value="1"/>
</dbReference>
<dbReference type="SMART" id="SM00060">
    <property type="entry name" value="FN3"/>
    <property type="match status" value="7"/>
</dbReference>
<evidence type="ECO:0000256" key="10">
    <source>
        <dbReference type="ARBA" id="ARBA00023136"/>
    </source>
</evidence>
<dbReference type="PROSITE" id="PS51448">
    <property type="entry name" value="P_TREFOIL_2"/>
    <property type="match status" value="1"/>
</dbReference>
<evidence type="ECO:0000256" key="4">
    <source>
        <dbReference type="ARBA" id="ARBA00008673"/>
    </source>
</evidence>